<keyword evidence="6" id="KW-1185">Reference proteome</keyword>
<dbReference type="CDD" id="cd00044">
    <property type="entry name" value="CysPc"/>
    <property type="match status" value="1"/>
</dbReference>
<sequence>MDSTLHQQQDYKEIKKKCLERGVLFEDTCFSSFILENRECLLRRPKKICETPSFMPENISRCDIKQGYLRDCWFIAALSSLAEHPELLERVAPKNQNFKVGNYAGIFRFRFCQSGIWTEVVVDDRLLMEGDELKFARSIRRTDFWLALLEEAYAKFHGSYGSLNEGEITQAFKELTGGAVIELRVRESENLFRIISESIKNGSLITASIIDDDNQADIETLGLINRHAYTITGAIVTTYIQASLLRIKNPLSNVIWNGSWSKESAERLIELDLEECQFGESWISEMDFKKYFTFVYICDVRQSYVSDDNYNFENNFKN</sequence>
<comment type="caution">
    <text evidence="5">The sequence shown here is derived from an EMBL/GenBank/DDBJ whole genome shotgun (WGS) entry which is preliminary data.</text>
</comment>
<proteinExistence type="inferred from homology"/>
<dbReference type="GO" id="GO:0006508">
    <property type="term" value="P:proteolysis"/>
    <property type="evidence" value="ECO:0007669"/>
    <property type="project" value="UniProtKB-KW"/>
</dbReference>
<dbReference type="InterPro" id="IPR038765">
    <property type="entry name" value="Papain-like_cys_pep_sf"/>
</dbReference>
<dbReference type="Gene3D" id="3.90.70.10">
    <property type="entry name" value="Cysteine proteinases"/>
    <property type="match status" value="1"/>
</dbReference>
<evidence type="ECO:0000256" key="1">
    <source>
        <dbReference type="ARBA" id="ARBA00007623"/>
    </source>
</evidence>
<dbReference type="PANTHER" id="PTHR10183">
    <property type="entry name" value="CALPAIN"/>
    <property type="match status" value="1"/>
</dbReference>
<evidence type="ECO:0000256" key="2">
    <source>
        <dbReference type="PIRSR" id="PIRSR622684-1"/>
    </source>
</evidence>
<feature type="active site" evidence="2 3">
    <location>
        <position position="227"/>
    </location>
</feature>
<dbReference type="OrthoDB" id="424753at2759"/>
<dbReference type="PROSITE" id="PS50203">
    <property type="entry name" value="CALPAIN_CAT"/>
    <property type="match status" value="1"/>
</dbReference>
<dbReference type="SUPFAM" id="SSF54001">
    <property type="entry name" value="Cysteine proteinases"/>
    <property type="match status" value="1"/>
</dbReference>
<accession>A0A834I791</accession>
<dbReference type="SMART" id="SM00230">
    <property type="entry name" value="CysPc"/>
    <property type="match status" value="1"/>
</dbReference>
<keyword evidence="3" id="KW-0645">Protease</keyword>
<gene>
    <name evidence="5" type="ORF">GWI33_011277</name>
</gene>
<dbReference type="PANTHER" id="PTHR10183:SF433">
    <property type="entry name" value="CALPAIN-A-RELATED"/>
    <property type="match status" value="1"/>
</dbReference>
<name>A0A834I791_RHYFE</name>
<evidence type="ECO:0000313" key="5">
    <source>
        <dbReference type="EMBL" id="KAF7275780.1"/>
    </source>
</evidence>
<keyword evidence="3" id="KW-0788">Thiol protease</keyword>
<dbReference type="GO" id="GO:0005737">
    <property type="term" value="C:cytoplasm"/>
    <property type="evidence" value="ECO:0007669"/>
    <property type="project" value="TreeGrafter"/>
</dbReference>
<evidence type="ECO:0000256" key="3">
    <source>
        <dbReference type="PROSITE-ProRule" id="PRU00239"/>
    </source>
</evidence>
<dbReference type="InterPro" id="IPR001300">
    <property type="entry name" value="Peptidase_C2_calpain_cat"/>
</dbReference>
<evidence type="ECO:0000313" key="6">
    <source>
        <dbReference type="Proteomes" id="UP000625711"/>
    </source>
</evidence>
<feature type="domain" description="Calpain catalytic" evidence="4">
    <location>
        <begin position="43"/>
        <end position="301"/>
    </location>
</feature>
<dbReference type="PRINTS" id="PR00704">
    <property type="entry name" value="CALPAIN"/>
</dbReference>
<reference evidence="5" key="1">
    <citation type="submission" date="2020-08" db="EMBL/GenBank/DDBJ databases">
        <title>Genome sequencing and assembly of the red palm weevil Rhynchophorus ferrugineus.</title>
        <authorList>
            <person name="Dias G.B."/>
            <person name="Bergman C.M."/>
            <person name="Manee M."/>
        </authorList>
    </citation>
    <scope>NUCLEOTIDE SEQUENCE</scope>
    <source>
        <strain evidence="5">AA-2017</strain>
        <tissue evidence="5">Whole larva</tissue>
    </source>
</reference>
<keyword evidence="3" id="KW-0378">Hydrolase</keyword>
<dbReference type="Proteomes" id="UP000625711">
    <property type="component" value="Unassembled WGS sequence"/>
</dbReference>
<dbReference type="EMBL" id="JAACXV010009141">
    <property type="protein sequence ID" value="KAF7275780.1"/>
    <property type="molecule type" value="Genomic_DNA"/>
</dbReference>
<feature type="active site" evidence="2 3">
    <location>
        <position position="72"/>
    </location>
</feature>
<organism evidence="5 6">
    <name type="scientific">Rhynchophorus ferrugineus</name>
    <name type="common">Red palm weevil</name>
    <name type="synonym">Curculio ferrugineus</name>
    <dbReference type="NCBI Taxonomy" id="354439"/>
    <lineage>
        <taxon>Eukaryota</taxon>
        <taxon>Metazoa</taxon>
        <taxon>Ecdysozoa</taxon>
        <taxon>Arthropoda</taxon>
        <taxon>Hexapoda</taxon>
        <taxon>Insecta</taxon>
        <taxon>Pterygota</taxon>
        <taxon>Neoptera</taxon>
        <taxon>Endopterygota</taxon>
        <taxon>Coleoptera</taxon>
        <taxon>Polyphaga</taxon>
        <taxon>Cucujiformia</taxon>
        <taxon>Curculionidae</taxon>
        <taxon>Dryophthorinae</taxon>
        <taxon>Rhynchophorus</taxon>
    </lineage>
</organism>
<dbReference type="Pfam" id="PF00648">
    <property type="entry name" value="Peptidase_C2"/>
    <property type="match status" value="1"/>
</dbReference>
<evidence type="ECO:0000259" key="4">
    <source>
        <dbReference type="PROSITE" id="PS50203"/>
    </source>
</evidence>
<protein>
    <recommendedName>
        <fullName evidence="4">Calpain catalytic domain-containing protein</fullName>
    </recommendedName>
</protein>
<comment type="similarity">
    <text evidence="1">Belongs to the peptidase C2 family.</text>
</comment>
<dbReference type="AlphaFoldDB" id="A0A834I791"/>
<dbReference type="InterPro" id="IPR022684">
    <property type="entry name" value="Calpain_cysteine_protease"/>
</dbReference>
<feature type="active site" evidence="2 3">
    <location>
        <position position="249"/>
    </location>
</feature>
<dbReference type="GO" id="GO:0004198">
    <property type="term" value="F:calcium-dependent cysteine-type endopeptidase activity"/>
    <property type="evidence" value="ECO:0007669"/>
    <property type="project" value="InterPro"/>
</dbReference>